<comment type="similarity">
    <text evidence="2">Belongs to the MscS (TC 1.A.23) family.</text>
</comment>
<evidence type="ECO:0000256" key="8">
    <source>
        <dbReference type="SAM" id="Phobius"/>
    </source>
</evidence>
<feature type="transmembrane region" description="Helical" evidence="8">
    <location>
        <begin position="12"/>
        <end position="34"/>
    </location>
</feature>
<dbReference type="SUPFAM" id="SSF50182">
    <property type="entry name" value="Sm-like ribonucleoproteins"/>
    <property type="match status" value="1"/>
</dbReference>
<feature type="transmembrane region" description="Helical" evidence="8">
    <location>
        <begin position="95"/>
        <end position="124"/>
    </location>
</feature>
<comment type="caution">
    <text evidence="12">The sequence shown here is derived from an EMBL/GenBank/DDBJ whole genome shotgun (WGS) entry which is preliminary data.</text>
</comment>
<evidence type="ECO:0000256" key="6">
    <source>
        <dbReference type="ARBA" id="ARBA00023136"/>
    </source>
</evidence>
<dbReference type="RefSeq" id="WP_188689746.1">
    <property type="nucleotide sequence ID" value="NZ_BMIR01000002.1"/>
</dbReference>
<evidence type="ECO:0000259" key="9">
    <source>
        <dbReference type="Pfam" id="PF00924"/>
    </source>
</evidence>
<protein>
    <submittedName>
        <fullName evidence="12">Putative MscS family protein YkuT</fullName>
    </submittedName>
</protein>
<dbReference type="PANTHER" id="PTHR30460:SF0">
    <property type="entry name" value="MODERATE CONDUCTANCE MECHANOSENSITIVE CHANNEL YBIO"/>
    <property type="match status" value="1"/>
</dbReference>
<comment type="function">
    <text evidence="7">May play a role in resistance to osmotic downshock.</text>
</comment>
<feature type="transmembrane region" description="Helical" evidence="8">
    <location>
        <begin position="70"/>
        <end position="89"/>
    </location>
</feature>
<dbReference type="SUPFAM" id="SSF82861">
    <property type="entry name" value="Mechanosensitive channel protein MscS (YggB), transmembrane region"/>
    <property type="match status" value="1"/>
</dbReference>
<dbReference type="Gene3D" id="3.30.70.100">
    <property type="match status" value="1"/>
</dbReference>
<evidence type="ECO:0000256" key="3">
    <source>
        <dbReference type="ARBA" id="ARBA00022475"/>
    </source>
</evidence>
<dbReference type="PANTHER" id="PTHR30460">
    <property type="entry name" value="MODERATE CONDUCTANCE MECHANOSENSITIVE CHANNEL YBIO"/>
    <property type="match status" value="1"/>
</dbReference>
<organism evidence="12 13">
    <name type="scientific">Pullulanibacillus camelliae</name>
    <dbReference type="NCBI Taxonomy" id="1707096"/>
    <lineage>
        <taxon>Bacteria</taxon>
        <taxon>Bacillati</taxon>
        <taxon>Bacillota</taxon>
        <taxon>Bacilli</taxon>
        <taxon>Bacillales</taxon>
        <taxon>Sporolactobacillaceae</taxon>
        <taxon>Pullulanibacillus</taxon>
    </lineage>
</organism>
<dbReference type="InterPro" id="IPR011014">
    <property type="entry name" value="MscS_channel_TM-2"/>
</dbReference>
<dbReference type="Pfam" id="PF21082">
    <property type="entry name" value="MS_channel_3rd"/>
    <property type="match status" value="1"/>
</dbReference>
<dbReference type="GO" id="GO:0008381">
    <property type="term" value="F:mechanosensitive monoatomic ion channel activity"/>
    <property type="evidence" value="ECO:0007669"/>
    <property type="project" value="InterPro"/>
</dbReference>
<dbReference type="InterPro" id="IPR011066">
    <property type="entry name" value="MscS_channel_C_sf"/>
</dbReference>
<evidence type="ECO:0000256" key="7">
    <source>
        <dbReference type="ARBA" id="ARBA00059688"/>
    </source>
</evidence>
<evidence type="ECO:0000259" key="11">
    <source>
        <dbReference type="Pfam" id="PF21088"/>
    </source>
</evidence>
<reference evidence="12" key="1">
    <citation type="journal article" date="2014" name="Int. J. Syst. Evol. Microbiol.">
        <title>Complete genome sequence of Corynebacterium casei LMG S-19264T (=DSM 44701T), isolated from a smear-ripened cheese.</title>
        <authorList>
            <consortium name="US DOE Joint Genome Institute (JGI-PGF)"/>
            <person name="Walter F."/>
            <person name="Albersmeier A."/>
            <person name="Kalinowski J."/>
            <person name="Ruckert C."/>
        </authorList>
    </citation>
    <scope>NUCLEOTIDE SEQUENCE</scope>
    <source>
        <strain evidence="12">CGMCC 1.15371</strain>
    </source>
</reference>
<dbReference type="InterPro" id="IPR049278">
    <property type="entry name" value="MS_channel_C"/>
</dbReference>
<evidence type="ECO:0000256" key="4">
    <source>
        <dbReference type="ARBA" id="ARBA00022692"/>
    </source>
</evidence>
<proteinExistence type="inferred from homology"/>
<dbReference type="InterPro" id="IPR010920">
    <property type="entry name" value="LSM_dom_sf"/>
</dbReference>
<comment type="subcellular location">
    <subcellularLocation>
        <location evidence="1">Cell membrane</location>
        <topology evidence="1">Multi-pass membrane protein</topology>
    </subcellularLocation>
</comment>
<dbReference type="InterPro" id="IPR045276">
    <property type="entry name" value="YbiO_bact"/>
</dbReference>
<dbReference type="EMBL" id="BMIR01000002">
    <property type="protein sequence ID" value="GGE32560.1"/>
    <property type="molecule type" value="Genomic_DNA"/>
</dbReference>
<name>A0A8J2VMC7_9BACL</name>
<gene>
    <name evidence="12" type="primary">ykuT</name>
    <name evidence="12" type="ORF">GCM10011391_09040</name>
</gene>
<keyword evidence="6 8" id="KW-0472">Membrane</keyword>
<dbReference type="Pfam" id="PF00924">
    <property type="entry name" value="MS_channel_2nd"/>
    <property type="match status" value="1"/>
</dbReference>
<dbReference type="Proteomes" id="UP000628775">
    <property type="component" value="Unassembled WGS sequence"/>
</dbReference>
<keyword evidence="3" id="KW-1003">Cell membrane</keyword>
<dbReference type="Gene3D" id="2.30.30.60">
    <property type="match status" value="1"/>
</dbReference>
<evidence type="ECO:0000313" key="12">
    <source>
        <dbReference type="EMBL" id="GGE32560.1"/>
    </source>
</evidence>
<sequence>MSLDAFHNLWEYLATNLSFKIIKILLVIIFFFIFKSIGKKAIDSAFKKYQEKNENEAARIYTMEKLANNILSYVLLFIMVVMIFTILGLPISSLIASAGIVGLAIGFGAQGLVSDIVTGFFILLEKQMDVGEVVDIGSYSGVVEEIGLRTTQLRGFDGVLHFIPNRNISDVSNHSRGNMRALVDIGISYNEDIDEALSVIQGVCDQFATKNDNIVEGPDVIGVQALNSSDIVLRVIAQTKNGEQFGVERELKKAIKEALDANNIEIPFPHQVLIHKQDRAEA</sequence>
<feature type="domain" description="Mechanosensitive ion channel transmembrane helices 2/3" evidence="11">
    <location>
        <begin position="69"/>
        <end position="110"/>
    </location>
</feature>
<dbReference type="Gene3D" id="1.10.287.1260">
    <property type="match status" value="1"/>
</dbReference>
<keyword evidence="4 8" id="KW-0812">Transmembrane</keyword>
<reference evidence="12" key="2">
    <citation type="submission" date="2020-09" db="EMBL/GenBank/DDBJ databases">
        <authorList>
            <person name="Sun Q."/>
            <person name="Zhou Y."/>
        </authorList>
    </citation>
    <scope>NUCLEOTIDE SEQUENCE</scope>
    <source>
        <strain evidence="12">CGMCC 1.15371</strain>
    </source>
</reference>
<evidence type="ECO:0000313" key="13">
    <source>
        <dbReference type="Proteomes" id="UP000628775"/>
    </source>
</evidence>
<dbReference type="SUPFAM" id="SSF82689">
    <property type="entry name" value="Mechanosensitive channel protein MscS (YggB), C-terminal domain"/>
    <property type="match status" value="1"/>
</dbReference>
<accession>A0A8J2VMC7</accession>
<evidence type="ECO:0000259" key="10">
    <source>
        <dbReference type="Pfam" id="PF21082"/>
    </source>
</evidence>
<evidence type="ECO:0000256" key="2">
    <source>
        <dbReference type="ARBA" id="ARBA00008017"/>
    </source>
</evidence>
<keyword evidence="5 8" id="KW-1133">Transmembrane helix</keyword>
<dbReference type="InterPro" id="IPR023408">
    <property type="entry name" value="MscS_beta-dom_sf"/>
</dbReference>
<evidence type="ECO:0000256" key="1">
    <source>
        <dbReference type="ARBA" id="ARBA00004651"/>
    </source>
</evidence>
<dbReference type="InterPro" id="IPR006685">
    <property type="entry name" value="MscS_channel_2nd"/>
</dbReference>
<dbReference type="GO" id="GO:0005886">
    <property type="term" value="C:plasma membrane"/>
    <property type="evidence" value="ECO:0007669"/>
    <property type="project" value="UniProtKB-SubCell"/>
</dbReference>
<dbReference type="FunFam" id="2.30.30.60:FF:000001">
    <property type="entry name" value="MscS Mechanosensitive ion channel"/>
    <property type="match status" value="1"/>
</dbReference>
<dbReference type="FunFam" id="1.10.287.1260:FF:000005">
    <property type="entry name" value="Mechanosensitive ion channel family protein"/>
    <property type="match status" value="1"/>
</dbReference>
<feature type="domain" description="Mechanosensitive ion channel MscS" evidence="9">
    <location>
        <begin position="112"/>
        <end position="176"/>
    </location>
</feature>
<feature type="domain" description="Mechanosensitive ion channel MscS C-terminal" evidence="10">
    <location>
        <begin position="183"/>
        <end position="266"/>
    </location>
</feature>
<dbReference type="InterPro" id="IPR049142">
    <property type="entry name" value="MS_channel_1st"/>
</dbReference>
<keyword evidence="13" id="KW-1185">Reference proteome</keyword>
<dbReference type="AlphaFoldDB" id="A0A8J2VMC7"/>
<dbReference type="Pfam" id="PF21088">
    <property type="entry name" value="MS_channel_1st"/>
    <property type="match status" value="1"/>
</dbReference>
<evidence type="ECO:0000256" key="5">
    <source>
        <dbReference type="ARBA" id="ARBA00022989"/>
    </source>
</evidence>